<reference evidence="1" key="1">
    <citation type="submission" date="2021-04" db="EMBL/GenBank/DDBJ databases">
        <title>Pseudonocardia sp. nov., isolated from sandy soil of mangrove forest.</title>
        <authorList>
            <person name="Zan Z."/>
            <person name="Huang R."/>
            <person name="Liu W."/>
        </authorList>
    </citation>
    <scope>NUCLEOTIDE SEQUENCE</scope>
    <source>
        <strain evidence="1">S2-4</strain>
    </source>
</reference>
<organism evidence="1 2">
    <name type="scientific">Pseudonocardia humida</name>
    <dbReference type="NCBI Taxonomy" id="2800819"/>
    <lineage>
        <taxon>Bacteria</taxon>
        <taxon>Bacillati</taxon>
        <taxon>Actinomycetota</taxon>
        <taxon>Actinomycetes</taxon>
        <taxon>Pseudonocardiales</taxon>
        <taxon>Pseudonocardiaceae</taxon>
        <taxon>Pseudonocardia</taxon>
    </lineage>
</organism>
<dbReference type="Proteomes" id="UP001165283">
    <property type="component" value="Unassembled WGS sequence"/>
</dbReference>
<sequence>MSDYREYAGSAEYLHLLSAPMWADLGPRLAAALGGVDAGAGPVLELGPGSGLGTDVLLDAVTNDLALVEPSAELRAVLLARLADRGATDRATVLPCTATGAPLPDRLAGAVGLHMVGHLAPPVRAALWADLALRLARGAPVVLNVQPPAAAVEVPVTPWSGPTVGALTYEGRGRATPTGPDSVRWRMDYRTRRGDAVLATATAEYGWWILTAEGLADELAAAGFTPTVDDDLVVAVAPGA</sequence>
<proteinExistence type="predicted"/>
<protein>
    <recommendedName>
        <fullName evidence="3">Methyltransferase family protein</fullName>
    </recommendedName>
</protein>
<gene>
    <name evidence="1" type="ORF">KDL28_08815</name>
</gene>
<dbReference type="InterPro" id="IPR029063">
    <property type="entry name" value="SAM-dependent_MTases_sf"/>
</dbReference>
<name>A0ABT0ZWN6_9PSEU</name>
<comment type="caution">
    <text evidence="1">The sequence shown here is derived from an EMBL/GenBank/DDBJ whole genome shotgun (WGS) entry which is preliminary data.</text>
</comment>
<accession>A0ABT0ZWN6</accession>
<dbReference type="SUPFAM" id="SSF53335">
    <property type="entry name" value="S-adenosyl-L-methionine-dependent methyltransferases"/>
    <property type="match status" value="1"/>
</dbReference>
<dbReference type="Gene3D" id="3.40.50.150">
    <property type="entry name" value="Vaccinia Virus protein VP39"/>
    <property type="match status" value="1"/>
</dbReference>
<evidence type="ECO:0008006" key="3">
    <source>
        <dbReference type="Google" id="ProtNLM"/>
    </source>
</evidence>
<evidence type="ECO:0000313" key="1">
    <source>
        <dbReference type="EMBL" id="MCO1655153.1"/>
    </source>
</evidence>
<evidence type="ECO:0000313" key="2">
    <source>
        <dbReference type="Proteomes" id="UP001165283"/>
    </source>
</evidence>
<dbReference type="EMBL" id="JAGSOV010000019">
    <property type="protein sequence ID" value="MCO1655153.1"/>
    <property type="molecule type" value="Genomic_DNA"/>
</dbReference>
<keyword evidence="2" id="KW-1185">Reference proteome</keyword>
<dbReference type="RefSeq" id="WP_252436911.1">
    <property type="nucleotide sequence ID" value="NZ_JAGSOV010000019.1"/>
</dbReference>